<reference evidence="2 3" key="1">
    <citation type="submission" date="2016-10" db="EMBL/GenBank/DDBJ databases">
        <authorList>
            <person name="de Groot N.N."/>
        </authorList>
    </citation>
    <scope>NUCLEOTIDE SEQUENCE [LARGE SCALE GENOMIC DNA]</scope>
    <source>
        <strain evidence="2 3">CGMCC 1.11030</strain>
    </source>
</reference>
<protein>
    <submittedName>
        <fullName evidence="2">Uncharacterized protein</fullName>
    </submittedName>
</protein>
<accession>A0A1I3ISU0</accession>
<dbReference type="RefSeq" id="WP_092861240.1">
    <property type="nucleotide sequence ID" value="NZ_FOQH01000007.1"/>
</dbReference>
<dbReference type="STRING" id="1114924.SAMN05216258_107205"/>
<name>A0A1I3ISU0_9RHOB</name>
<dbReference type="EMBL" id="FOQH01000007">
    <property type="protein sequence ID" value="SFI50972.1"/>
    <property type="molecule type" value="Genomic_DNA"/>
</dbReference>
<evidence type="ECO:0000256" key="1">
    <source>
        <dbReference type="SAM" id="MobiDB-lite"/>
    </source>
</evidence>
<sequence>MTEAPSLASLAAAARETYLSFFAGMVEATVEPGVEGMSEVGVDLEDPGFLGGLYRFDLVLRLPDDRAVSLDFAMEVPHGQDLPAFAERVGALTLHVFRLRWDDVVVHHDLGDLPEDALEGWFERWFNVHEPEGEDDPFPADRLHSASVATGAVSVDFGTAPSAALVELVSLLEARGAKAVQIDASRDDAETDPDDETVEDVELDEDESLLDIVRRRGPLLN</sequence>
<dbReference type="OrthoDB" id="7605429at2"/>
<dbReference type="Proteomes" id="UP000199377">
    <property type="component" value="Unassembled WGS sequence"/>
</dbReference>
<proteinExistence type="predicted"/>
<dbReference type="AlphaFoldDB" id="A0A1I3ISU0"/>
<feature type="region of interest" description="Disordered" evidence="1">
    <location>
        <begin position="182"/>
        <end position="204"/>
    </location>
</feature>
<keyword evidence="3" id="KW-1185">Reference proteome</keyword>
<feature type="compositionally biased region" description="Acidic residues" evidence="1">
    <location>
        <begin position="189"/>
        <end position="204"/>
    </location>
</feature>
<evidence type="ECO:0000313" key="2">
    <source>
        <dbReference type="EMBL" id="SFI50972.1"/>
    </source>
</evidence>
<organism evidence="2 3">
    <name type="scientific">Albimonas pacifica</name>
    <dbReference type="NCBI Taxonomy" id="1114924"/>
    <lineage>
        <taxon>Bacteria</taxon>
        <taxon>Pseudomonadati</taxon>
        <taxon>Pseudomonadota</taxon>
        <taxon>Alphaproteobacteria</taxon>
        <taxon>Rhodobacterales</taxon>
        <taxon>Paracoccaceae</taxon>
        <taxon>Albimonas</taxon>
    </lineage>
</organism>
<gene>
    <name evidence="2" type="ORF">SAMN05216258_107205</name>
</gene>
<evidence type="ECO:0000313" key="3">
    <source>
        <dbReference type="Proteomes" id="UP000199377"/>
    </source>
</evidence>